<sequence length="138" mass="15193">MEIWAFANIHTTAPTAGPVQSPSSTVTELPQMCTWAQREDLPTTTTAHTTLLLNTPTSTHRFWNATFAQNTPNISTVISVTTTTPSSNLEPSWTYHKPTMDISTVVPVSATVSHRARCDCLAALFIFFVVVSFWEHLG</sequence>
<organism evidence="2 3">
    <name type="scientific">Colletotrichum sojae</name>
    <dbReference type="NCBI Taxonomy" id="2175907"/>
    <lineage>
        <taxon>Eukaryota</taxon>
        <taxon>Fungi</taxon>
        <taxon>Dikarya</taxon>
        <taxon>Ascomycota</taxon>
        <taxon>Pezizomycotina</taxon>
        <taxon>Sordariomycetes</taxon>
        <taxon>Hypocreomycetidae</taxon>
        <taxon>Glomerellales</taxon>
        <taxon>Glomerellaceae</taxon>
        <taxon>Colletotrichum</taxon>
        <taxon>Colletotrichum orchidearum species complex</taxon>
    </lineage>
</organism>
<protein>
    <submittedName>
        <fullName evidence="2">Uncharacterized protein</fullName>
    </submittedName>
</protein>
<reference evidence="2 3" key="1">
    <citation type="journal article" date="2020" name="Phytopathology">
        <title>Genome Sequence Resources of Colletotrichum truncatum, C. plurivorum, C. musicola, and C. sojae: Four Species Pathogenic to Soybean (Glycine max).</title>
        <authorList>
            <person name="Rogerio F."/>
            <person name="Boufleur T.R."/>
            <person name="Ciampi-Guillardi M."/>
            <person name="Sukno S.A."/>
            <person name="Thon M.R."/>
            <person name="Massola Junior N.S."/>
            <person name="Baroncelli R."/>
        </authorList>
    </citation>
    <scope>NUCLEOTIDE SEQUENCE [LARGE SCALE GENOMIC DNA]</scope>
    <source>
        <strain evidence="2 3">LFN0009</strain>
    </source>
</reference>
<name>A0A8H6IRS3_9PEZI</name>
<dbReference type="Proteomes" id="UP000652219">
    <property type="component" value="Unassembled WGS sequence"/>
</dbReference>
<feature type="transmembrane region" description="Helical" evidence="1">
    <location>
        <begin position="120"/>
        <end position="137"/>
    </location>
</feature>
<keyword evidence="1" id="KW-0812">Transmembrane</keyword>
<keyword evidence="3" id="KW-1185">Reference proteome</keyword>
<keyword evidence="1" id="KW-0472">Membrane</keyword>
<proteinExistence type="predicted"/>
<evidence type="ECO:0000313" key="3">
    <source>
        <dbReference type="Proteomes" id="UP000652219"/>
    </source>
</evidence>
<evidence type="ECO:0000313" key="2">
    <source>
        <dbReference type="EMBL" id="KAF6793376.1"/>
    </source>
</evidence>
<dbReference type="EMBL" id="WIGN01000435">
    <property type="protein sequence ID" value="KAF6793376.1"/>
    <property type="molecule type" value="Genomic_DNA"/>
</dbReference>
<accession>A0A8H6IRS3</accession>
<keyword evidence="1" id="KW-1133">Transmembrane helix</keyword>
<evidence type="ECO:0000256" key="1">
    <source>
        <dbReference type="SAM" id="Phobius"/>
    </source>
</evidence>
<comment type="caution">
    <text evidence="2">The sequence shown here is derived from an EMBL/GenBank/DDBJ whole genome shotgun (WGS) entry which is preliminary data.</text>
</comment>
<gene>
    <name evidence="2" type="ORF">CSOJ01_13957</name>
</gene>
<dbReference type="AlphaFoldDB" id="A0A8H6IRS3"/>